<dbReference type="Pfam" id="PF01210">
    <property type="entry name" value="NAD_Gly3P_dh_N"/>
    <property type="match status" value="1"/>
</dbReference>
<comment type="similarity">
    <text evidence="1 13 17">Belongs to the NAD-dependent glycerol-3-phosphate dehydrogenase family.</text>
</comment>
<feature type="domain" description="Glycerol-3-phosphate dehydrogenase NAD-dependent C-terminal" evidence="19">
    <location>
        <begin position="193"/>
        <end position="333"/>
    </location>
</feature>
<feature type="binding site" evidence="13">
    <location>
        <position position="25"/>
    </location>
    <ligand>
        <name>NADPH</name>
        <dbReference type="ChEBI" id="CHEBI:57783"/>
    </ligand>
</feature>
<keyword evidence="7 13" id="KW-0594">Phospholipid biosynthesis</keyword>
<evidence type="ECO:0000256" key="4">
    <source>
        <dbReference type="ARBA" id="ARBA00023002"/>
    </source>
</evidence>
<evidence type="ECO:0000256" key="15">
    <source>
        <dbReference type="PIRSR" id="PIRSR000114-2"/>
    </source>
</evidence>
<feature type="binding site" evidence="13">
    <location>
        <position position="268"/>
    </location>
    <ligand>
        <name>NADPH</name>
        <dbReference type="ChEBI" id="CHEBI:57783"/>
    </ligand>
</feature>
<dbReference type="RefSeq" id="WP_104229030.1">
    <property type="nucleotide sequence ID" value="NZ_PSNW01000002.1"/>
</dbReference>
<dbReference type="GO" id="GO:0051287">
    <property type="term" value="F:NAD binding"/>
    <property type="evidence" value="ECO:0007669"/>
    <property type="project" value="InterPro"/>
</dbReference>
<dbReference type="InterPro" id="IPR006168">
    <property type="entry name" value="G3P_DH_NAD-dep"/>
</dbReference>
<keyword evidence="8 13" id="KW-1208">Phospholipid metabolism</keyword>
<feature type="binding site" evidence="16">
    <location>
        <position position="268"/>
    </location>
    <ligand>
        <name>NAD(+)</name>
        <dbReference type="ChEBI" id="CHEBI:57540"/>
    </ligand>
</feature>
<keyword evidence="6 13" id="KW-0443">Lipid metabolism</keyword>
<dbReference type="GO" id="GO:0141152">
    <property type="term" value="F:glycerol-3-phosphate dehydrogenase (NAD+) activity"/>
    <property type="evidence" value="ECO:0007669"/>
    <property type="project" value="RHEA"/>
</dbReference>
<dbReference type="OrthoDB" id="9812273at2"/>
<feature type="active site" description="Proton acceptor" evidence="13 14">
    <location>
        <position position="204"/>
    </location>
</feature>
<evidence type="ECO:0000256" key="3">
    <source>
        <dbReference type="ARBA" id="ARBA00022857"/>
    </source>
</evidence>
<evidence type="ECO:0000256" key="11">
    <source>
        <dbReference type="ARBA" id="ARBA00069372"/>
    </source>
</evidence>
<feature type="binding site" evidence="13">
    <location>
        <position position="292"/>
    </location>
    <ligand>
        <name>NADPH</name>
        <dbReference type="ChEBI" id="CHEBI:57783"/>
    </ligand>
</feature>
<evidence type="ECO:0000313" key="20">
    <source>
        <dbReference type="EMBL" id="PPE74803.1"/>
    </source>
</evidence>
<evidence type="ECO:0000256" key="16">
    <source>
        <dbReference type="PIRSR" id="PIRSR000114-3"/>
    </source>
</evidence>
<feature type="binding site" evidence="13">
    <location>
        <position position="268"/>
    </location>
    <ligand>
        <name>sn-glycerol 3-phosphate</name>
        <dbReference type="ChEBI" id="CHEBI:57597"/>
    </ligand>
</feature>
<dbReference type="EMBL" id="PSNW01000002">
    <property type="protein sequence ID" value="PPE74803.1"/>
    <property type="molecule type" value="Genomic_DNA"/>
</dbReference>
<dbReference type="InterPro" id="IPR013328">
    <property type="entry name" value="6PGD_dom2"/>
</dbReference>
<dbReference type="EC" id="1.1.1.94" evidence="10 13"/>
<evidence type="ECO:0000256" key="2">
    <source>
        <dbReference type="ARBA" id="ARBA00022516"/>
    </source>
</evidence>
<keyword evidence="3 13" id="KW-0521">NADP</keyword>
<dbReference type="InterPro" id="IPR036291">
    <property type="entry name" value="NAD(P)-bd_dom_sf"/>
</dbReference>
<feature type="binding site" evidence="13">
    <location>
        <position position="149"/>
    </location>
    <ligand>
        <name>sn-glycerol 3-phosphate</name>
        <dbReference type="ChEBI" id="CHEBI:57597"/>
    </ligand>
</feature>
<feature type="binding site" evidence="13">
    <location>
        <position position="204"/>
    </location>
    <ligand>
        <name>sn-glycerol 3-phosphate</name>
        <dbReference type="ChEBI" id="CHEBI:57597"/>
    </ligand>
</feature>
<evidence type="ECO:0000256" key="1">
    <source>
        <dbReference type="ARBA" id="ARBA00011009"/>
    </source>
</evidence>
<dbReference type="GO" id="GO:0005975">
    <property type="term" value="P:carbohydrate metabolic process"/>
    <property type="evidence" value="ECO:0007669"/>
    <property type="project" value="InterPro"/>
</dbReference>
<dbReference type="Gene3D" id="1.10.1040.10">
    <property type="entry name" value="N-(1-d-carboxylethyl)-l-norvaline Dehydrogenase, domain 2"/>
    <property type="match status" value="1"/>
</dbReference>
<evidence type="ECO:0000256" key="8">
    <source>
        <dbReference type="ARBA" id="ARBA00023264"/>
    </source>
</evidence>
<dbReference type="GO" id="GO:0141153">
    <property type="term" value="F:glycerol-3-phosphate dehydrogenase (NADP+) activity"/>
    <property type="evidence" value="ECO:0007669"/>
    <property type="project" value="RHEA"/>
</dbReference>
<evidence type="ECO:0000256" key="9">
    <source>
        <dbReference type="ARBA" id="ARBA00052716"/>
    </source>
</evidence>
<keyword evidence="2 13" id="KW-0444">Lipid biosynthesis</keyword>
<feature type="binding site" evidence="13">
    <location>
        <position position="26"/>
    </location>
    <ligand>
        <name>NADPH</name>
        <dbReference type="ChEBI" id="CHEBI:57783"/>
    </ligand>
</feature>
<keyword evidence="4 13" id="KW-0560">Oxidoreductase</keyword>
<feature type="binding site" evidence="13">
    <location>
        <position position="267"/>
    </location>
    <ligand>
        <name>sn-glycerol 3-phosphate</name>
        <dbReference type="ChEBI" id="CHEBI:57597"/>
    </ligand>
</feature>
<dbReference type="SUPFAM" id="SSF48179">
    <property type="entry name" value="6-phosphogluconate dehydrogenase C-terminal domain-like"/>
    <property type="match status" value="1"/>
</dbReference>
<dbReference type="FunFam" id="1.10.1040.10:FF:000001">
    <property type="entry name" value="Glycerol-3-phosphate dehydrogenase [NAD(P)+]"/>
    <property type="match status" value="1"/>
</dbReference>
<feature type="binding site" evidence="16">
    <location>
        <position position="153"/>
    </location>
    <ligand>
        <name>NAD(+)</name>
        <dbReference type="ChEBI" id="CHEBI:57540"/>
    </ligand>
</feature>
<feature type="binding site" evidence="15">
    <location>
        <position position="120"/>
    </location>
    <ligand>
        <name>substrate</name>
    </ligand>
</feature>
<evidence type="ECO:0000259" key="18">
    <source>
        <dbReference type="Pfam" id="PF01210"/>
    </source>
</evidence>
<evidence type="ECO:0000256" key="13">
    <source>
        <dbReference type="HAMAP-Rule" id="MF_00394"/>
    </source>
</evidence>
<accession>A0A2S5TIJ4</accession>
<feature type="binding site" evidence="15">
    <location>
        <begin position="268"/>
        <end position="269"/>
    </location>
    <ligand>
        <name>substrate</name>
    </ligand>
</feature>
<dbReference type="UniPathway" id="UPA00940"/>
<dbReference type="GO" id="GO:0046167">
    <property type="term" value="P:glycerol-3-phosphate biosynthetic process"/>
    <property type="evidence" value="ECO:0007669"/>
    <property type="project" value="UniProtKB-UniRule"/>
</dbReference>
<name>A0A2S5TIJ4_9GAMM</name>
<dbReference type="GO" id="GO:0046474">
    <property type="term" value="P:glycerophospholipid biosynthetic process"/>
    <property type="evidence" value="ECO:0007669"/>
    <property type="project" value="TreeGrafter"/>
</dbReference>
<feature type="binding site" evidence="13">
    <location>
        <position position="151"/>
    </location>
    <ligand>
        <name>sn-glycerol 3-phosphate</name>
        <dbReference type="ChEBI" id="CHEBI:57597"/>
    </ligand>
</feature>
<dbReference type="InterPro" id="IPR006109">
    <property type="entry name" value="G3P_DH_NAD-dep_C"/>
</dbReference>
<dbReference type="NCBIfam" id="NF000942">
    <property type="entry name" value="PRK00094.1-4"/>
    <property type="match status" value="1"/>
</dbReference>
<dbReference type="InterPro" id="IPR008927">
    <property type="entry name" value="6-PGluconate_DH-like_C_sf"/>
</dbReference>
<dbReference type="AlphaFoldDB" id="A0A2S5TIJ4"/>
<feature type="binding site" evidence="13">
    <location>
        <position position="120"/>
    </location>
    <ligand>
        <name>sn-glycerol 3-phosphate</name>
        <dbReference type="ChEBI" id="CHEBI:57597"/>
    </ligand>
</feature>
<dbReference type="Gene3D" id="3.40.50.720">
    <property type="entry name" value="NAD(P)-binding Rossmann-like Domain"/>
    <property type="match status" value="1"/>
</dbReference>
<comment type="function">
    <text evidence="13">Catalyzes the reduction of the glycolytic intermediate dihydroxyacetone phosphate (DHAP) to sn-glycerol 3-phosphate (G3P), the key precursor for phospholipid synthesis.</text>
</comment>
<evidence type="ECO:0000256" key="14">
    <source>
        <dbReference type="PIRSR" id="PIRSR000114-1"/>
    </source>
</evidence>
<keyword evidence="13" id="KW-0547">Nucleotide-binding</keyword>
<feature type="binding site" evidence="13">
    <location>
        <position position="257"/>
    </location>
    <ligand>
        <name>sn-glycerol 3-phosphate</name>
        <dbReference type="ChEBI" id="CHEBI:57597"/>
    </ligand>
</feature>
<dbReference type="Pfam" id="PF07479">
    <property type="entry name" value="NAD_Gly3P_dh_C"/>
    <property type="match status" value="1"/>
</dbReference>
<feature type="binding site" evidence="16">
    <location>
        <begin position="22"/>
        <end position="27"/>
    </location>
    <ligand>
        <name>NAD(+)</name>
        <dbReference type="ChEBI" id="CHEBI:57540"/>
    </ligand>
</feature>
<gene>
    <name evidence="13" type="primary">gpsA</name>
    <name evidence="20" type="ORF">C3942_03775</name>
</gene>
<comment type="catalytic activity">
    <reaction evidence="9">
        <text>sn-glycerol 3-phosphate + NADP(+) = dihydroxyacetone phosphate + NADPH + H(+)</text>
        <dbReference type="Rhea" id="RHEA:11096"/>
        <dbReference type="ChEBI" id="CHEBI:15378"/>
        <dbReference type="ChEBI" id="CHEBI:57597"/>
        <dbReference type="ChEBI" id="CHEBI:57642"/>
        <dbReference type="ChEBI" id="CHEBI:57783"/>
        <dbReference type="ChEBI" id="CHEBI:58349"/>
        <dbReference type="EC" id="1.1.1.94"/>
    </reaction>
    <physiologicalReaction direction="right-to-left" evidence="9">
        <dbReference type="Rhea" id="RHEA:11098"/>
    </physiologicalReaction>
</comment>
<dbReference type="FunFam" id="3.40.50.720:FF:000019">
    <property type="entry name" value="Glycerol-3-phosphate dehydrogenase [NAD(P)+]"/>
    <property type="match status" value="1"/>
</dbReference>
<comment type="subcellular location">
    <subcellularLocation>
        <location evidence="13">Cytoplasm</location>
    </subcellularLocation>
</comment>
<dbReference type="Proteomes" id="UP000238220">
    <property type="component" value="Unassembled WGS sequence"/>
</dbReference>
<sequence>MAPPSQPTEDTAAAHGPITVLGAGSFGTALAVHLARRGSDTFLWGRNADKMAAMEAARENAQYLPGCHFPARLAAVSDLAAAVRDSEDLLISTPSYALRETLESLKPLLRPDQGIACACKGLEPNTGRLVHEVILDVVGARNPIAVISGPTFAKELGIGLPTAVTIAAQDEGFTRRLVGRLHGDGFRAYSSEDFAGVEIGGAAKNVMAIGVGIADGLSLGANTRAGMITRALAEMMRLGKALGGKPETLMGLAGMGDLVLTCTDNQSRNRRMGLLLAQGKTVPEAIQEIQQVVEGVRAAPEVVRLARRLEVEMPITEAINAVIQGEITPVQAVMQLATRPARAELE</sequence>
<comment type="pathway">
    <text evidence="13">Membrane lipid metabolism; glycerophospholipid metabolism.</text>
</comment>
<evidence type="ECO:0000256" key="12">
    <source>
        <dbReference type="ARBA" id="ARBA00080511"/>
    </source>
</evidence>
<feature type="binding site" evidence="13">
    <location>
        <position position="120"/>
    </location>
    <ligand>
        <name>NADPH</name>
        <dbReference type="ChEBI" id="CHEBI:57783"/>
    </ligand>
</feature>
<evidence type="ECO:0000256" key="6">
    <source>
        <dbReference type="ARBA" id="ARBA00023098"/>
    </source>
</evidence>
<protein>
    <recommendedName>
        <fullName evidence="11 13">Glycerol-3-phosphate dehydrogenase [NAD(P)+]</fullName>
        <ecNumber evidence="10 13">1.1.1.94</ecNumber>
    </recommendedName>
    <alternativeName>
        <fullName evidence="13">NAD(P)(+)-dependent glycerol-3-phosphate dehydrogenase</fullName>
    </alternativeName>
    <alternativeName>
        <fullName evidence="12 13">NAD(P)H-dependent dihydroxyacetone-phosphate reductase</fullName>
    </alternativeName>
</protein>
<feature type="binding site" evidence="13">
    <location>
        <position position="294"/>
    </location>
    <ligand>
        <name>NADPH</name>
        <dbReference type="ChEBI" id="CHEBI:57783"/>
    </ligand>
</feature>
<evidence type="ECO:0000256" key="17">
    <source>
        <dbReference type="RuleBase" id="RU000437"/>
    </source>
</evidence>
<proteinExistence type="inferred from homology"/>
<dbReference type="PANTHER" id="PTHR11728:SF1">
    <property type="entry name" value="GLYCEROL-3-PHOSPHATE DEHYDROGENASE [NAD(+)] 2, CHLOROPLASTIC"/>
    <property type="match status" value="1"/>
</dbReference>
<dbReference type="PIRSF" id="PIRSF000114">
    <property type="entry name" value="Glycerol-3-P_dh"/>
    <property type="match status" value="1"/>
</dbReference>
<feature type="binding site" evidence="13">
    <location>
        <position position="269"/>
    </location>
    <ligand>
        <name>sn-glycerol 3-phosphate</name>
        <dbReference type="ChEBI" id="CHEBI:57597"/>
    </ligand>
</feature>
<dbReference type="PANTHER" id="PTHR11728">
    <property type="entry name" value="GLYCEROL-3-PHOSPHATE DEHYDROGENASE"/>
    <property type="match status" value="1"/>
</dbReference>
<evidence type="ECO:0000256" key="5">
    <source>
        <dbReference type="ARBA" id="ARBA00023027"/>
    </source>
</evidence>
<feature type="binding site" evidence="13">
    <location>
        <position position="46"/>
    </location>
    <ligand>
        <name>NADPH</name>
        <dbReference type="ChEBI" id="CHEBI:57783"/>
    </ligand>
</feature>
<dbReference type="SUPFAM" id="SSF51735">
    <property type="entry name" value="NAD(P)-binding Rossmann-fold domains"/>
    <property type="match status" value="1"/>
</dbReference>
<evidence type="ECO:0000256" key="10">
    <source>
        <dbReference type="ARBA" id="ARBA00066687"/>
    </source>
</evidence>
<keyword evidence="13" id="KW-0963">Cytoplasm</keyword>
<dbReference type="PROSITE" id="PS00957">
    <property type="entry name" value="NAD_G3PDH"/>
    <property type="match status" value="1"/>
</dbReference>
<evidence type="ECO:0000259" key="19">
    <source>
        <dbReference type="Pfam" id="PF07479"/>
    </source>
</evidence>
<dbReference type="InterPro" id="IPR011128">
    <property type="entry name" value="G3P_DH_NAD-dep_N"/>
</dbReference>
<feature type="domain" description="Glycerol-3-phosphate dehydrogenase NAD-dependent N-terminal" evidence="18">
    <location>
        <begin position="18"/>
        <end position="172"/>
    </location>
</feature>
<evidence type="ECO:0000256" key="7">
    <source>
        <dbReference type="ARBA" id="ARBA00023209"/>
    </source>
</evidence>
<evidence type="ECO:0000313" key="21">
    <source>
        <dbReference type="Proteomes" id="UP000238220"/>
    </source>
</evidence>
<dbReference type="HAMAP" id="MF_00394">
    <property type="entry name" value="NAD_Glyc3P_dehydrog"/>
    <property type="match status" value="1"/>
</dbReference>
<feature type="binding site" evidence="13">
    <location>
        <position position="153"/>
    </location>
    <ligand>
        <name>NADPH</name>
        <dbReference type="ChEBI" id="CHEBI:57783"/>
    </ligand>
</feature>
<organism evidence="20 21">
    <name type="scientific">Solimonas fluminis</name>
    <dbReference type="NCBI Taxonomy" id="2086571"/>
    <lineage>
        <taxon>Bacteria</taxon>
        <taxon>Pseudomonadati</taxon>
        <taxon>Pseudomonadota</taxon>
        <taxon>Gammaproteobacteria</taxon>
        <taxon>Nevskiales</taxon>
        <taxon>Nevskiaceae</taxon>
        <taxon>Solimonas</taxon>
    </lineage>
</organism>
<comment type="catalytic activity">
    <reaction evidence="13">
        <text>sn-glycerol 3-phosphate + NAD(+) = dihydroxyacetone phosphate + NADH + H(+)</text>
        <dbReference type="Rhea" id="RHEA:11092"/>
        <dbReference type="ChEBI" id="CHEBI:15378"/>
        <dbReference type="ChEBI" id="CHEBI:57540"/>
        <dbReference type="ChEBI" id="CHEBI:57597"/>
        <dbReference type="ChEBI" id="CHEBI:57642"/>
        <dbReference type="ChEBI" id="CHEBI:57945"/>
        <dbReference type="EC" id="1.1.1.94"/>
    </reaction>
</comment>
<feature type="binding site" evidence="13">
    <location>
        <position position="63"/>
    </location>
    <ligand>
        <name>NADPH</name>
        <dbReference type="ChEBI" id="CHEBI:57783"/>
    </ligand>
</feature>
<dbReference type="NCBIfam" id="NF000940">
    <property type="entry name" value="PRK00094.1-2"/>
    <property type="match status" value="1"/>
</dbReference>
<reference evidence="20 21" key="1">
    <citation type="submission" date="2018-02" db="EMBL/GenBank/DDBJ databases">
        <title>Genome sequencing of Solimonas sp. HR-BB.</title>
        <authorList>
            <person name="Lee Y."/>
            <person name="Jeon C.O."/>
        </authorList>
    </citation>
    <scope>NUCLEOTIDE SEQUENCE [LARGE SCALE GENOMIC DNA]</scope>
    <source>
        <strain evidence="20 21">HR-BB</strain>
    </source>
</reference>
<dbReference type="GO" id="GO:0046168">
    <property type="term" value="P:glycerol-3-phosphate catabolic process"/>
    <property type="evidence" value="ECO:0007669"/>
    <property type="project" value="InterPro"/>
</dbReference>
<keyword evidence="21" id="KW-1185">Reference proteome</keyword>
<comment type="caution">
    <text evidence="13">Lacks conserved residue(s) required for the propagation of feature annotation.</text>
</comment>
<dbReference type="PRINTS" id="PR00077">
    <property type="entry name" value="GPDHDRGNASE"/>
</dbReference>
<comment type="caution">
    <text evidence="20">The sequence shown here is derived from an EMBL/GenBank/DDBJ whole genome shotgun (WGS) entry which is preliminary data.</text>
</comment>
<keyword evidence="5 13" id="KW-0520">NAD</keyword>
<dbReference type="GO" id="GO:0005829">
    <property type="term" value="C:cytosol"/>
    <property type="evidence" value="ECO:0007669"/>
    <property type="project" value="TreeGrafter"/>
</dbReference>